<evidence type="ECO:0000313" key="1">
    <source>
        <dbReference type="EMBL" id="QDH46978.1"/>
    </source>
</evidence>
<reference evidence="1 2" key="1">
    <citation type="submission" date="2019-04" db="EMBL/GenBank/DDBJ databases">
        <title>Novel bacteriophages capable of disrupting biofilms from clinical strains of Aeromonas hydrophila with intrinsic antibiotic resistance.</title>
        <authorList>
            <person name="Kabwe M."/>
            <person name="Brown T.L."/>
            <person name="Speirs L."/>
            <person name="Ku H."/>
            <person name="Leach M."/>
            <person name="Chan H.T."/>
            <person name="Petrovski S."/>
            <person name="Lock P."/>
            <person name="Tucci J."/>
        </authorList>
    </citation>
    <scope>NUCLEOTIDE SEQUENCE [LARGE SCALE GENOMIC DNA]</scope>
</reference>
<organism evidence="1 2">
    <name type="scientific">Aeromonas phage LAh_9</name>
    <dbReference type="NCBI Taxonomy" id="2591033"/>
    <lineage>
        <taxon>Viruses</taxon>
        <taxon>Duplodnaviria</taxon>
        <taxon>Heunggongvirae</taxon>
        <taxon>Uroviricota</taxon>
        <taxon>Caudoviricetes</taxon>
        <taxon>Grimontviridae</taxon>
        <taxon>Lahexavirus</taxon>
        <taxon>Lahexavirus LAh9</taxon>
    </lineage>
</organism>
<evidence type="ECO:0000313" key="2">
    <source>
        <dbReference type="Proteomes" id="UP000320778"/>
    </source>
</evidence>
<protein>
    <submittedName>
        <fullName evidence="1">Uncharacterized protein</fullName>
    </submittedName>
</protein>
<name>A0A514A122_9CAUD</name>
<proteinExistence type="predicted"/>
<dbReference type="EMBL" id="MK838115">
    <property type="protein sequence ID" value="QDH46978.1"/>
    <property type="molecule type" value="Genomic_DNA"/>
</dbReference>
<gene>
    <name evidence="1" type="ORF">LAh9_36</name>
</gene>
<sequence length="64" mass="7550">MILSKIKEVENYSKRIQSLENQCFHCGFTWTILTAFWVYNKHLKRRLPVCPNCESGVIIHIPSK</sequence>
<accession>A0A514A122</accession>
<dbReference type="Proteomes" id="UP000320778">
    <property type="component" value="Segment"/>
</dbReference>
<keyword evidence="2" id="KW-1185">Reference proteome</keyword>